<keyword evidence="7" id="KW-1185">Reference proteome</keyword>
<dbReference type="GO" id="GO:0007156">
    <property type="term" value="P:homophilic cell adhesion via plasma membrane adhesion molecules"/>
    <property type="evidence" value="ECO:0007669"/>
    <property type="project" value="TreeGrafter"/>
</dbReference>
<sequence>MADFSRILLLFWAICLAERAQGSLFGIVEPFPKNIYPLEYTSAQVTCVAFDSQGLKVPSKIQFMRRDEYNFYVKLEANDNLSFENKTEIINGNNTKLSVTLFIRNVTVEDDSLFGQLGSYECHAFAVGDVNERARHGFSVSVITRKEIPIVVVPDTSILQHNDDITLVCNLTERGSLSTPLKRISWFKDGKPLESVRNPDPQNSQDTLGPLKLKSVSVRDGGNYTCLLEVLLRNVKAYNVSDHTMIHIAPWLPKPKEDIEEKAFKGGDVSFECAARGFPLEVEWKVKRKDQAVQSCINGSSGHYKIQRDSVYDPYFFTISDVQYTDRGSYYCCLPSNCSDNIDDNCQRFILRVRDPLGALWPVIGILIEAIVLFLIIFIAEKRKKNKEKGKMAEWNSATAPPMTGTGDKCACAKWVKLQLPRRACSRHVCSSCLSQFMLSTTALAY</sequence>
<dbReference type="OrthoDB" id="5983873at2759"/>
<protein>
    <recommendedName>
        <fullName evidence="5">Ig-like domain-containing protein</fullName>
    </recommendedName>
</protein>
<evidence type="ECO:0000256" key="1">
    <source>
        <dbReference type="ARBA" id="ARBA00022729"/>
    </source>
</evidence>
<dbReference type="SUPFAM" id="SSF48726">
    <property type="entry name" value="Immunoglobulin"/>
    <property type="match status" value="2"/>
</dbReference>
<dbReference type="PANTHER" id="PTHR45080">
    <property type="entry name" value="CONTACTIN 5"/>
    <property type="match status" value="1"/>
</dbReference>
<keyword evidence="2" id="KW-1015">Disulfide bond</keyword>
<feature type="domain" description="Ig-like" evidence="5">
    <location>
        <begin position="149"/>
        <end position="236"/>
    </location>
</feature>
<dbReference type="InterPro" id="IPR003598">
    <property type="entry name" value="Ig_sub2"/>
</dbReference>
<proteinExistence type="predicted"/>
<dbReference type="PROSITE" id="PS50835">
    <property type="entry name" value="IG_LIKE"/>
    <property type="match status" value="2"/>
</dbReference>
<dbReference type="InterPro" id="IPR007110">
    <property type="entry name" value="Ig-like_dom"/>
</dbReference>
<dbReference type="InterPro" id="IPR050958">
    <property type="entry name" value="Cell_Adh-Cytoskel_Orgn"/>
</dbReference>
<dbReference type="CDD" id="cd00096">
    <property type="entry name" value="Ig"/>
    <property type="match status" value="2"/>
</dbReference>
<feature type="signal peptide" evidence="4">
    <location>
        <begin position="1"/>
        <end position="22"/>
    </location>
</feature>
<feature type="transmembrane region" description="Helical" evidence="3">
    <location>
        <begin position="359"/>
        <end position="380"/>
    </location>
</feature>
<dbReference type="SMART" id="SM00408">
    <property type="entry name" value="IGc2"/>
    <property type="match status" value="2"/>
</dbReference>
<keyword evidence="1 4" id="KW-0732">Signal</keyword>
<evidence type="ECO:0000256" key="4">
    <source>
        <dbReference type="SAM" id="SignalP"/>
    </source>
</evidence>
<keyword evidence="3" id="KW-0472">Membrane</keyword>
<evidence type="ECO:0000313" key="7">
    <source>
        <dbReference type="Proteomes" id="UP001163046"/>
    </source>
</evidence>
<evidence type="ECO:0000259" key="5">
    <source>
        <dbReference type="PROSITE" id="PS50835"/>
    </source>
</evidence>
<organism evidence="6 7">
    <name type="scientific">Desmophyllum pertusum</name>
    <dbReference type="NCBI Taxonomy" id="174260"/>
    <lineage>
        <taxon>Eukaryota</taxon>
        <taxon>Metazoa</taxon>
        <taxon>Cnidaria</taxon>
        <taxon>Anthozoa</taxon>
        <taxon>Hexacorallia</taxon>
        <taxon>Scleractinia</taxon>
        <taxon>Caryophylliina</taxon>
        <taxon>Caryophylliidae</taxon>
        <taxon>Desmophyllum</taxon>
    </lineage>
</organism>
<evidence type="ECO:0000256" key="3">
    <source>
        <dbReference type="SAM" id="Phobius"/>
    </source>
</evidence>
<dbReference type="EMBL" id="MU825468">
    <property type="protein sequence ID" value="KAJ7388457.1"/>
    <property type="molecule type" value="Genomic_DNA"/>
</dbReference>
<dbReference type="InterPro" id="IPR013783">
    <property type="entry name" value="Ig-like_fold"/>
</dbReference>
<dbReference type="Pfam" id="PF13927">
    <property type="entry name" value="Ig_3"/>
    <property type="match status" value="1"/>
</dbReference>
<reference evidence="6" key="1">
    <citation type="submission" date="2023-01" db="EMBL/GenBank/DDBJ databases">
        <title>Genome assembly of the deep-sea coral Lophelia pertusa.</title>
        <authorList>
            <person name="Herrera S."/>
            <person name="Cordes E."/>
        </authorList>
    </citation>
    <scope>NUCLEOTIDE SEQUENCE</scope>
    <source>
        <strain evidence="6">USNM1676648</strain>
        <tissue evidence="6">Polyp</tissue>
    </source>
</reference>
<comment type="caution">
    <text evidence="6">The sequence shown here is derived from an EMBL/GenBank/DDBJ whole genome shotgun (WGS) entry which is preliminary data.</text>
</comment>
<dbReference type="InterPro" id="IPR036179">
    <property type="entry name" value="Ig-like_dom_sf"/>
</dbReference>
<dbReference type="InterPro" id="IPR003599">
    <property type="entry name" value="Ig_sub"/>
</dbReference>
<evidence type="ECO:0000256" key="2">
    <source>
        <dbReference type="ARBA" id="ARBA00023157"/>
    </source>
</evidence>
<feature type="domain" description="Ig-like" evidence="5">
    <location>
        <begin position="253"/>
        <end position="332"/>
    </location>
</feature>
<dbReference type="AlphaFoldDB" id="A0A9W9ZVF5"/>
<name>A0A9W9ZVF5_9CNID</name>
<feature type="chain" id="PRO_5040982909" description="Ig-like domain-containing protein" evidence="4">
    <location>
        <begin position="23"/>
        <end position="446"/>
    </location>
</feature>
<dbReference type="SMART" id="SM00409">
    <property type="entry name" value="IG"/>
    <property type="match status" value="3"/>
</dbReference>
<dbReference type="Gene3D" id="2.60.40.10">
    <property type="entry name" value="Immunoglobulins"/>
    <property type="match status" value="2"/>
</dbReference>
<dbReference type="InterPro" id="IPR013098">
    <property type="entry name" value="Ig_I-set"/>
</dbReference>
<keyword evidence="3" id="KW-0812">Transmembrane</keyword>
<dbReference type="PANTHER" id="PTHR45080:SF8">
    <property type="entry name" value="IG-LIKE DOMAIN-CONTAINING PROTEIN"/>
    <property type="match status" value="1"/>
</dbReference>
<dbReference type="GO" id="GO:0005886">
    <property type="term" value="C:plasma membrane"/>
    <property type="evidence" value="ECO:0007669"/>
    <property type="project" value="TreeGrafter"/>
</dbReference>
<dbReference type="Proteomes" id="UP001163046">
    <property type="component" value="Unassembled WGS sequence"/>
</dbReference>
<accession>A0A9W9ZVF5</accession>
<evidence type="ECO:0000313" key="6">
    <source>
        <dbReference type="EMBL" id="KAJ7388457.1"/>
    </source>
</evidence>
<gene>
    <name evidence="6" type="ORF">OS493_037525</name>
</gene>
<dbReference type="Pfam" id="PF07679">
    <property type="entry name" value="I-set"/>
    <property type="match status" value="1"/>
</dbReference>
<keyword evidence="3" id="KW-1133">Transmembrane helix</keyword>